<dbReference type="Proteomes" id="UP000076609">
    <property type="component" value="Unassembled WGS sequence"/>
</dbReference>
<keyword evidence="4" id="KW-1185">Reference proteome</keyword>
<protein>
    <recommendedName>
        <fullName evidence="2">VWFA domain-containing protein</fullName>
    </recommendedName>
</protein>
<dbReference type="Gene3D" id="3.40.50.410">
    <property type="entry name" value="von Willebrand factor, type A domain"/>
    <property type="match status" value="2"/>
</dbReference>
<gene>
    <name evidence="3" type="ORF">AVT10_01570</name>
</gene>
<accession>A0ABR5YHN3</accession>
<evidence type="ECO:0000313" key="3">
    <source>
        <dbReference type="EMBL" id="KZE18758.1"/>
    </source>
</evidence>
<proteinExistence type="predicted"/>
<reference evidence="4" key="1">
    <citation type="submission" date="2016-01" db="EMBL/GenBank/DDBJ databases">
        <title>Draft genome of Chromobacterium sp. F49.</title>
        <authorList>
            <person name="Hong K.W."/>
        </authorList>
    </citation>
    <scope>NUCLEOTIDE SEQUENCE [LARGE SCALE GENOMIC DNA]</scope>
    <source>
        <strain evidence="4">CN3</strain>
    </source>
</reference>
<dbReference type="InterPro" id="IPR002035">
    <property type="entry name" value="VWF_A"/>
</dbReference>
<dbReference type="CDD" id="cd00198">
    <property type="entry name" value="vWFA"/>
    <property type="match status" value="1"/>
</dbReference>
<dbReference type="InterPro" id="IPR036465">
    <property type="entry name" value="vWFA_dom_sf"/>
</dbReference>
<dbReference type="PROSITE" id="PS50234">
    <property type="entry name" value="VWFA"/>
    <property type="match status" value="1"/>
</dbReference>
<comment type="caution">
    <text evidence="3">The sequence shown here is derived from an EMBL/GenBank/DDBJ whole genome shotgun (WGS) entry which is preliminary data.</text>
</comment>
<evidence type="ECO:0000313" key="4">
    <source>
        <dbReference type="Proteomes" id="UP000076609"/>
    </source>
</evidence>
<dbReference type="SUPFAM" id="SSF53300">
    <property type="entry name" value="vWA-like"/>
    <property type="match status" value="1"/>
</dbReference>
<dbReference type="Pfam" id="PF13400">
    <property type="entry name" value="Tad"/>
    <property type="match status" value="1"/>
</dbReference>
<evidence type="ECO:0000259" key="2">
    <source>
        <dbReference type="PROSITE" id="PS50234"/>
    </source>
</evidence>
<dbReference type="EMBL" id="LQQO01000001">
    <property type="protein sequence ID" value="KZE18758.1"/>
    <property type="molecule type" value="Genomic_DNA"/>
</dbReference>
<sequence length="658" mass="72027">MGGSAGEQDKVRAGGILGRLARDRRGNTLAMMAISLIPLVGLAGSAIDTARVYYVKVRLQQACDAGVLAGRKFMNGTDFDTNAQQQAHAFFANNFRAGMMGSQSPSFVPVRTIENQVAGTASTTVPMTLMRMAGFAPVNISVTCEAKLEIPNLDIMFVLDTTGSMADTNPGDSTNKITGLRNAVVNFYDTVESAKKTGTQVRYGAVPYSSNVNVGMLLKPEWVVDEWTYQSRIPDGTSNSSSTSTDNNPYVWDGWSGWTKESGDTGRRISRQPAESCVRPGDTYKETPIEYGNWTGPADGRQSQFSRWTITGSKFSASLSNGICTITEDWFSNTVQTRTDYRKPNPNKGKTTTTTTTNYIWKYQPVRYDVRPLKGSGPTVSGGTISVQVGNNHTFRDISWNSSSGCIEERQTVKQDTYPTIPAAAYDLDVDMVPTTDPATQWKPWLPFLVYARYDINNWQTQMVRTSSNYQNIGDYNVNGNRLAYCPSPAMKLQVTNRGNLVSYVKQLQVGGGTYHDIGFLWGLRLISPTGLFASENAAASNGSQISRHLIFMTDGQTDTGRQIYEAYGLSALDQRRTNGMPTDTQQNNIVANRLSALCDVARRKNITVWVIAFGTTLSPMLEQCAAGGRAFQAANTAQLNTAFSNIAAQIAKLRVSR</sequence>
<feature type="region of interest" description="Disordered" evidence="1">
    <location>
        <begin position="262"/>
        <end position="282"/>
    </location>
</feature>
<feature type="domain" description="VWFA" evidence="2">
    <location>
        <begin position="154"/>
        <end position="232"/>
    </location>
</feature>
<name>A0ABR5YHN3_9SPHN</name>
<evidence type="ECO:0000256" key="1">
    <source>
        <dbReference type="SAM" id="MobiDB-lite"/>
    </source>
</evidence>
<dbReference type="InterPro" id="IPR028087">
    <property type="entry name" value="Tad_N"/>
</dbReference>
<dbReference type="RefSeq" id="WP_066687416.1">
    <property type="nucleotide sequence ID" value="NZ_CP117025.1"/>
</dbReference>
<organism evidence="3 4">
    <name type="scientific">Sphingomonas hankookensis</name>
    <dbReference type="NCBI Taxonomy" id="563996"/>
    <lineage>
        <taxon>Bacteria</taxon>
        <taxon>Pseudomonadati</taxon>
        <taxon>Pseudomonadota</taxon>
        <taxon>Alphaproteobacteria</taxon>
        <taxon>Sphingomonadales</taxon>
        <taxon>Sphingomonadaceae</taxon>
        <taxon>Sphingomonas</taxon>
    </lineage>
</organism>